<dbReference type="EMBL" id="AUZX01016317">
    <property type="protein sequence ID" value="EQD25971.1"/>
    <property type="molecule type" value="Genomic_DNA"/>
</dbReference>
<evidence type="ECO:0000256" key="1">
    <source>
        <dbReference type="ARBA" id="ARBA00006484"/>
    </source>
</evidence>
<comment type="similarity">
    <text evidence="1">Belongs to the short-chain dehydrogenases/reductases (SDR) family.</text>
</comment>
<feature type="non-terminal residue" evidence="3">
    <location>
        <position position="140"/>
    </location>
</feature>
<name>T0XT21_9ZZZZ</name>
<dbReference type="Gene3D" id="3.40.50.720">
    <property type="entry name" value="NAD(P)-binding Rossmann-like Domain"/>
    <property type="match status" value="1"/>
</dbReference>
<organism evidence="3">
    <name type="scientific">mine drainage metagenome</name>
    <dbReference type="NCBI Taxonomy" id="410659"/>
    <lineage>
        <taxon>unclassified sequences</taxon>
        <taxon>metagenomes</taxon>
        <taxon>ecological metagenomes</taxon>
    </lineage>
</organism>
<dbReference type="GO" id="GO:0016020">
    <property type="term" value="C:membrane"/>
    <property type="evidence" value="ECO:0007669"/>
    <property type="project" value="TreeGrafter"/>
</dbReference>
<proteinExistence type="inferred from homology"/>
<dbReference type="GO" id="GO:0016491">
    <property type="term" value="F:oxidoreductase activity"/>
    <property type="evidence" value="ECO:0007669"/>
    <property type="project" value="UniProtKB-KW"/>
</dbReference>
<reference evidence="3" key="1">
    <citation type="submission" date="2013-08" db="EMBL/GenBank/DDBJ databases">
        <authorList>
            <person name="Mendez C."/>
            <person name="Richter M."/>
            <person name="Ferrer M."/>
            <person name="Sanchez J."/>
        </authorList>
    </citation>
    <scope>NUCLEOTIDE SEQUENCE</scope>
</reference>
<comment type="caution">
    <text evidence="3">The sequence shown here is derived from an EMBL/GenBank/DDBJ whole genome shotgun (WGS) entry which is preliminary data.</text>
</comment>
<evidence type="ECO:0000256" key="2">
    <source>
        <dbReference type="ARBA" id="ARBA00023002"/>
    </source>
</evidence>
<keyword evidence="2" id="KW-0560">Oxidoreductase</keyword>
<accession>T0XT21</accession>
<dbReference type="InterPro" id="IPR036291">
    <property type="entry name" value="NAD(P)-bd_dom_sf"/>
</dbReference>
<dbReference type="PANTHER" id="PTHR44196">
    <property type="entry name" value="DEHYDROGENASE/REDUCTASE SDR FAMILY MEMBER 7B"/>
    <property type="match status" value="1"/>
</dbReference>
<protein>
    <submittedName>
        <fullName evidence="3">Short-chain dehydrogenase/reductase SDR</fullName>
    </submittedName>
</protein>
<dbReference type="Pfam" id="PF00106">
    <property type="entry name" value="adh_short"/>
    <property type="match status" value="1"/>
</dbReference>
<dbReference type="SUPFAM" id="SSF51735">
    <property type="entry name" value="NAD(P)-binding Rossmann-fold domains"/>
    <property type="match status" value="1"/>
</dbReference>
<dbReference type="PANTHER" id="PTHR44196:SF1">
    <property type="entry name" value="DEHYDROGENASE_REDUCTASE SDR FAMILY MEMBER 7B"/>
    <property type="match status" value="1"/>
</dbReference>
<evidence type="ECO:0000313" key="3">
    <source>
        <dbReference type="EMBL" id="EQD25971.1"/>
    </source>
</evidence>
<dbReference type="PRINTS" id="PR00081">
    <property type="entry name" value="GDHRDH"/>
</dbReference>
<reference evidence="3" key="2">
    <citation type="journal article" date="2014" name="ISME J.">
        <title>Microbial stratification in low pH oxic and suboxic macroscopic growths along an acid mine drainage.</title>
        <authorList>
            <person name="Mendez-Garcia C."/>
            <person name="Mesa V."/>
            <person name="Sprenger R.R."/>
            <person name="Richter M."/>
            <person name="Diez M.S."/>
            <person name="Solano J."/>
            <person name="Bargiela R."/>
            <person name="Golyshina O.V."/>
            <person name="Manteca A."/>
            <person name="Ramos J.L."/>
            <person name="Gallego J.R."/>
            <person name="Llorente I."/>
            <person name="Martins Dos Santos V.A."/>
            <person name="Jensen O.N."/>
            <person name="Pelaez A.I."/>
            <person name="Sanchez J."/>
            <person name="Ferrer M."/>
        </authorList>
    </citation>
    <scope>NUCLEOTIDE SEQUENCE</scope>
</reference>
<sequence>MVILGSVAGWTASPGASPYAMSKFAIRALANSITPELALLGVRVTLISPGFVESDIRRVDNQGKLHADAAEPIPRWLVMSRRRAVGYMLRAVARGKREVIITRHGKLFVWLERFAPWVLRIAARQLAASRGGYRTEPGTG</sequence>
<gene>
    <name evidence="3" type="ORF">B1A_22067</name>
</gene>
<dbReference type="InterPro" id="IPR002347">
    <property type="entry name" value="SDR_fam"/>
</dbReference>
<dbReference type="AlphaFoldDB" id="T0XT21"/>